<dbReference type="Pfam" id="PF05096">
    <property type="entry name" value="Glu_cyclase_2"/>
    <property type="match status" value="1"/>
</dbReference>
<proteinExistence type="predicted"/>
<evidence type="ECO:0000313" key="1">
    <source>
        <dbReference type="EMBL" id="ESU25411.1"/>
    </source>
</evidence>
<reference evidence="1 2" key="1">
    <citation type="submission" date="2013-08" db="EMBL/GenBank/DDBJ databases">
        <title>Flavobacterium saliperosum type strain genome sequencing.</title>
        <authorList>
            <person name="Lee K."/>
            <person name="Yi H."/>
            <person name="Park S."/>
            <person name="Chun J."/>
        </authorList>
    </citation>
    <scope>NUCLEOTIDE SEQUENCE [LARGE SCALE GENOMIC DNA]</scope>
    <source>
        <strain evidence="1 2">S13</strain>
    </source>
</reference>
<accession>A0ABN0QGC5</accession>
<comment type="caution">
    <text evidence="1">The sequence shown here is derived from an EMBL/GenBank/DDBJ whole genome shotgun (WGS) entry which is preliminary data.</text>
</comment>
<dbReference type="InterPro" id="IPR015943">
    <property type="entry name" value="WD40/YVTN_repeat-like_dom_sf"/>
</dbReference>
<dbReference type="InterPro" id="IPR007788">
    <property type="entry name" value="QCT"/>
</dbReference>
<gene>
    <name evidence="1" type="ORF">FSS13T_16440</name>
</gene>
<keyword evidence="2" id="KW-1185">Reference proteome</keyword>
<sequence length="369" mass="41563">MYIASINFKTMKTHNLLTFILLGTALVSCNDDKKGAENLFSIDSTGLKEQYQPQETLSLALKNPENKTIDSIIYYINDKKVGAVKGNTKLDFAFAEQKLGYQNIKALVYFEGENSETTTRVELVSDIQPKLLKYTIVNTYPHDLKAYTQGLEFYRDTLIESTGNGAGNGTGLRGISSLRKTDYKTGKVHKIVELPQNVFGEGCTILNNKVYQITYQNGEAYVYNADTFKKEKTFPYFKTNMEGWGMTNDGKNLLMSDGTEKIWFVNPADFKEVDYINVYTASSKIKAVNEMEWIDGKIYANIYTMDAIAVINPKNGAVEAVINLSDLKAKVTQHPDIDVLNGIAYNPKTKTIFVTGKNWDKMFEIKITE</sequence>
<dbReference type="EMBL" id="AVFO01000030">
    <property type="protein sequence ID" value="ESU25411.1"/>
    <property type="molecule type" value="Genomic_DNA"/>
</dbReference>
<dbReference type="PANTHER" id="PTHR31270:SF1">
    <property type="entry name" value="GLUTAMINYL-PEPTIDE CYCLOTRANSFERASE"/>
    <property type="match status" value="1"/>
</dbReference>
<name>A0ABN0QGC5_9FLAO</name>
<dbReference type="SUPFAM" id="SSF63825">
    <property type="entry name" value="YWTD domain"/>
    <property type="match status" value="1"/>
</dbReference>
<evidence type="ECO:0000313" key="2">
    <source>
        <dbReference type="Proteomes" id="UP000018234"/>
    </source>
</evidence>
<protein>
    <submittedName>
        <fullName evidence="1">Glutamine cyclotransferase</fullName>
    </submittedName>
</protein>
<dbReference type="PANTHER" id="PTHR31270">
    <property type="entry name" value="GLUTAMINYL-PEPTIDE CYCLOTRANSFERASE"/>
    <property type="match status" value="1"/>
</dbReference>
<dbReference type="Gene3D" id="2.130.10.10">
    <property type="entry name" value="YVTN repeat-like/Quinoprotein amine dehydrogenase"/>
    <property type="match status" value="1"/>
</dbReference>
<dbReference type="Proteomes" id="UP000018234">
    <property type="component" value="Unassembled WGS sequence"/>
</dbReference>
<organism evidence="1 2">
    <name type="scientific">Flavobacterium saliperosum S13</name>
    <dbReference type="NCBI Taxonomy" id="1341155"/>
    <lineage>
        <taxon>Bacteria</taxon>
        <taxon>Pseudomonadati</taxon>
        <taxon>Bacteroidota</taxon>
        <taxon>Flavobacteriia</taxon>
        <taxon>Flavobacteriales</taxon>
        <taxon>Flavobacteriaceae</taxon>
        <taxon>Flavobacterium</taxon>
    </lineage>
</organism>